<dbReference type="InterPro" id="IPR001304">
    <property type="entry name" value="C-type_lectin-like"/>
</dbReference>
<feature type="chain" id="PRO_5028200060" evidence="2">
    <location>
        <begin position="21"/>
        <end position="442"/>
    </location>
</feature>
<dbReference type="Pfam" id="PF00041">
    <property type="entry name" value="fn3"/>
    <property type="match status" value="1"/>
</dbReference>
<dbReference type="SUPFAM" id="SSF49265">
    <property type="entry name" value="Fibronectin type III"/>
    <property type="match status" value="1"/>
</dbReference>
<dbReference type="CDD" id="cd00063">
    <property type="entry name" value="FN3"/>
    <property type="match status" value="2"/>
</dbReference>
<keyword evidence="1" id="KW-1015">Disulfide bond</keyword>
<feature type="domain" description="C-type lectin" evidence="3">
    <location>
        <begin position="20"/>
        <end position="140"/>
    </location>
</feature>
<gene>
    <name evidence="6" type="primary">LOC114451194</name>
</gene>
<dbReference type="OrthoDB" id="7357196at2759"/>
<dbReference type="InterPro" id="IPR018378">
    <property type="entry name" value="C-type_lectin_CS"/>
</dbReference>
<proteinExistence type="predicted"/>
<dbReference type="GeneID" id="114451194"/>
<feature type="domain" description="Fibronectin type-III" evidence="4">
    <location>
        <begin position="346"/>
        <end position="435"/>
    </location>
</feature>
<dbReference type="Gene3D" id="3.10.100.10">
    <property type="entry name" value="Mannose-Binding Protein A, subunit A"/>
    <property type="match status" value="2"/>
</dbReference>
<dbReference type="Proteomes" id="UP000515145">
    <property type="component" value="Chromosome 18"/>
</dbReference>
<protein>
    <submittedName>
        <fullName evidence="6">C-type mannose receptor 2-like</fullName>
    </submittedName>
</protein>
<dbReference type="Gene3D" id="2.60.40.10">
    <property type="entry name" value="Immunoglobulins"/>
    <property type="match status" value="2"/>
</dbReference>
<evidence type="ECO:0000259" key="3">
    <source>
        <dbReference type="PROSITE" id="PS50041"/>
    </source>
</evidence>
<dbReference type="InParanoid" id="A0A6P7K893"/>
<dbReference type="RefSeq" id="XP_028285569.1">
    <property type="nucleotide sequence ID" value="XM_028429768.1"/>
</dbReference>
<dbReference type="Pfam" id="PF00059">
    <property type="entry name" value="Lectin_C"/>
    <property type="match status" value="2"/>
</dbReference>
<dbReference type="SUPFAM" id="SSF56436">
    <property type="entry name" value="C-type lectin-like"/>
    <property type="match status" value="2"/>
</dbReference>
<evidence type="ECO:0000256" key="2">
    <source>
        <dbReference type="SAM" id="SignalP"/>
    </source>
</evidence>
<feature type="domain" description="C-type lectin" evidence="3">
    <location>
        <begin position="150"/>
        <end position="257"/>
    </location>
</feature>
<feature type="signal peptide" evidence="2">
    <location>
        <begin position="1"/>
        <end position="20"/>
    </location>
</feature>
<dbReference type="AlphaFoldDB" id="A0A6P7K893"/>
<dbReference type="InterPro" id="IPR016186">
    <property type="entry name" value="C-type_lectin-like/link_sf"/>
</dbReference>
<dbReference type="SMART" id="SM00060">
    <property type="entry name" value="FN3"/>
    <property type="match status" value="2"/>
</dbReference>
<keyword evidence="5" id="KW-1185">Reference proteome</keyword>
<evidence type="ECO:0000259" key="4">
    <source>
        <dbReference type="PROSITE" id="PS50853"/>
    </source>
</evidence>
<dbReference type="InterPro" id="IPR003961">
    <property type="entry name" value="FN3_dom"/>
</dbReference>
<dbReference type="PANTHER" id="PTHR45784:SF3">
    <property type="entry name" value="C-TYPE LECTIN DOMAIN FAMILY 4 MEMBER K-LIKE-RELATED"/>
    <property type="match status" value="1"/>
</dbReference>
<dbReference type="PANTHER" id="PTHR45784">
    <property type="entry name" value="C-TYPE LECTIN DOMAIN FAMILY 20 MEMBER A-RELATED"/>
    <property type="match status" value="1"/>
</dbReference>
<evidence type="ECO:0000313" key="5">
    <source>
        <dbReference type="Proteomes" id="UP000515145"/>
    </source>
</evidence>
<dbReference type="PROSITE" id="PS50041">
    <property type="entry name" value="C_TYPE_LECTIN_2"/>
    <property type="match status" value="2"/>
</dbReference>
<dbReference type="PROSITE" id="PS50853">
    <property type="entry name" value="FN3"/>
    <property type="match status" value="1"/>
</dbReference>
<dbReference type="InterPro" id="IPR036116">
    <property type="entry name" value="FN3_sf"/>
</dbReference>
<sequence length="442" mass="49112">MANGLVVFVLSGALAIVALAQTRQYSFVNRTLSWTDAQSYCRDVYSDLATIENIDDVYAVTNTTSHYIGKAWIGLYDDLINSWSWSLNQSSFYGEAETTFRNWDSSQPNNEGGQQYCVTLLGSGKWGDYNCGLSRDFVCYNGTVNGIASFVLVEDLKNWAAAQTYCREHYVDLASIRNQTENDRIAALRTGNSTAFVWIGLHREKLWSDSSDLQFQYWASRQPDNDNLNQTYVAANFGDSGLWSDEDESLILPFICYTTIPPNAEGFEIAGQNETSIILQWNKVNNNVSFILQFRGVDINITAPAEDIPVVVIFVNLTAGTKYTFTLLSVFKNAKSSGVSIITATAPQNTDSFRSSGQNETSITLQWNKVNNNVSFILQFNGSETNISAPAEDGPVNYTVSSLTAGTKYTFTLFSVFENIRSSGVIITAVTKHQQLQSSWTK</sequence>
<evidence type="ECO:0000313" key="6">
    <source>
        <dbReference type="RefSeq" id="XP_028285569.1"/>
    </source>
</evidence>
<dbReference type="PROSITE" id="PS00615">
    <property type="entry name" value="C_TYPE_LECTIN_1"/>
    <property type="match status" value="1"/>
</dbReference>
<dbReference type="InterPro" id="IPR013783">
    <property type="entry name" value="Ig-like_fold"/>
</dbReference>
<accession>A0A6P7K893</accession>
<dbReference type="SMART" id="SM00034">
    <property type="entry name" value="CLECT"/>
    <property type="match status" value="2"/>
</dbReference>
<keyword evidence="2" id="KW-0732">Signal</keyword>
<organism evidence="5 6">
    <name type="scientific">Parambassis ranga</name>
    <name type="common">Indian glassy fish</name>
    <dbReference type="NCBI Taxonomy" id="210632"/>
    <lineage>
        <taxon>Eukaryota</taxon>
        <taxon>Metazoa</taxon>
        <taxon>Chordata</taxon>
        <taxon>Craniata</taxon>
        <taxon>Vertebrata</taxon>
        <taxon>Euteleostomi</taxon>
        <taxon>Actinopterygii</taxon>
        <taxon>Neopterygii</taxon>
        <taxon>Teleostei</taxon>
        <taxon>Neoteleostei</taxon>
        <taxon>Acanthomorphata</taxon>
        <taxon>Ovalentaria</taxon>
        <taxon>Ambassidae</taxon>
        <taxon>Parambassis</taxon>
    </lineage>
</organism>
<reference evidence="6" key="1">
    <citation type="submission" date="2025-08" db="UniProtKB">
        <authorList>
            <consortium name="RefSeq"/>
        </authorList>
    </citation>
    <scope>IDENTIFICATION</scope>
</reference>
<name>A0A6P7K893_9TELE</name>
<dbReference type="InterPro" id="IPR016187">
    <property type="entry name" value="CTDL_fold"/>
</dbReference>
<evidence type="ECO:0000256" key="1">
    <source>
        <dbReference type="ARBA" id="ARBA00023157"/>
    </source>
</evidence>